<keyword evidence="2" id="KW-0812">Transmembrane</keyword>
<dbReference type="Proteomes" id="UP001596312">
    <property type="component" value="Unassembled WGS sequence"/>
</dbReference>
<organism evidence="4 5">
    <name type="scientific">Halalkalicoccus tibetensis</name>
    <dbReference type="NCBI Taxonomy" id="175632"/>
    <lineage>
        <taxon>Archaea</taxon>
        <taxon>Methanobacteriati</taxon>
        <taxon>Methanobacteriota</taxon>
        <taxon>Stenosarchaea group</taxon>
        <taxon>Halobacteria</taxon>
        <taxon>Halobacteriales</taxon>
        <taxon>Halococcaceae</taxon>
        <taxon>Halalkalicoccus</taxon>
    </lineage>
</organism>
<evidence type="ECO:0000313" key="5">
    <source>
        <dbReference type="Proteomes" id="UP001596312"/>
    </source>
</evidence>
<sequence>MADQDGEDEWKYSIDEVGEDAEDAEDGGLLPDDADGDEIGGAGEDQRVDRRIEPGSLDPENVLFVVLGVLIAVGTIAYGLGFI</sequence>
<keyword evidence="2" id="KW-0472">Membrane</keyword>
<feature type="compositionally biased region" description="Basic and acidic residues" evidence="1">
    <location>
        <begin position="44"/>
        <end position="53"/>
    </location>
</feature>
<name>A0ABD5V5K2_9EURY</name>
<accession>A0ABD5V5K2</accession>
<dbReference type="AlphaFoldDB" id="A0ABD5V5K2"/>
<feature type="region of interest" description="Disordered" evidence="1">
    <location>
        <begin position="1"/>
        <end position="53"/>
    </location>
</feature>
<dbReference type="RefSeq" id="WP_340603307.1">
    <property type="nucleotide sequence ID" value="NZ_JBBMXV010000002.1"/>
</dbReference>
<evidence type="ECO:0000256" key="1">
    <source>
        <dbReference type="SAM" id="MobiDB-lite"/>
    </source>
</evidence>
<feature type="domain" description="DUF7312" evidence="3">
    <location>
        <begin position="7"/>
        <end position="78"/>
    </location>
</feature>
<evidence type="ECO:0000259" key="3">
    <source>
        <dbReference type="Pfam" id="PF23994"/>
    </source>
</evidence>
<proteinExistence type="predicted"/>
<dbReference type="EMBL" id="JBHSXQ010000002">
    <property type="protein sequence ID" value="MFC6904792.1"/>
    <property type="molecule type" value="Genomic_DNA"/>
</dbReference>
<keyword evidence="5" id="KW-1185">Reference proteome</keyword>
<protein>
    <recommendedName>
        <fullName evidence="3">DUF7312 domain-containing protein</fullName>
    </recommendedName>
</protein>
<feature type="compositionally biased region" description="Acidic residues" evidence="1">
    <location>
        <begin position="16"/>
        <end position="38"/>
    </location>
</feature>
<dbReference type="Pfam" id="PF23994">
    <property type="entry name" value="DUF7312"/>
    <property type="match status" value="1"/>
</dbReference>
<gene>
    <name evidence="4" type="ORF">ACFQGH_06220</name>
</gene>
<reference evidence="4 5" key="1">
    <citation type="journal article" date="2019" name="Int. J. Syst. Evol. Microbiol.">
        <title>The Global Catalogue of Microorganisms (GCM) 10K type strain sequencing project: providing services to taxonomists for standard genome sequencing and annotation.</title>
        <authorList>
            <consortium name="The Broad Institute Genomics Platform"/>
            <consortium name="The Broad Institute Genome Sequencing Center for Infectious Disease"/>
            <person name="Wu L."/>
            <person name="Ma J."/>
        </authorList>
    </citation>
    <scope>NUCLEOTIDE SEQUENCE [LARGE SCALE GENOMIC DNA]</scope>
    <source>
        <strain evidence="4 5">CGMCC 1.3240</strain>
    </source>
</reference>
<comment type="caution">
    <text evidence="4">The sequence shown here is derived from an EMBL/GenBank/DDBJ whole genome shotgun (WGS) entry which is preliminary data.</text>
</comment>
<dbReference type="InterPro" id="IPR055736">
    <property type="entry name" value="DUF7312"/>
</dbReference>
<evidence type="ECO:0000313" key="4">
    <source>
        <dbReference type="EMBL" id="MFC6904792.1"/>
    </source>
</evidence>
<feature type="transmembrane region" description="Helical" evidence="2">
    <location>
        <begin position="62"/>
        <end position="82"/>
    </location>
</feature>
<keyword evidence="2" id="KW-1133">Transmembrane helix</keyword>
<evidence type="ECO:0000256" key="2">
    <source>
        <dbReference type="SAM" id="Phobius"/>
    </source>
</evidence>